<accession>A0A562STE1</accession>
<dbReference type="InterPro" id="IPR029058">
    <property type="entry name" value="AB_hydrolase_fold"/>
</dbReference>
<name>A0A562STE1_CHIJA</name>
<keyword evidence="3" id="KW-0031">Aminopeptidase</keyword>
<dbReference type="OrthoDB" id="9812921at2"/>
<evidence type="ECO:0000256" key="1">
    <source>
        <dbReference type="ARBA" id="ARBA00022801"/>
    </source>
</evidence>
<dbReference type="GO" id="GO:0004252">
    <property type="term" value="F:serine-type endopeptidase activity"/>
    <property type="evidence" value="ECO:0007669"/>
    <property type="project" value="TreeGrafter"/>
</dbReference>
<evidence type="ECO:0000259" key="2">
    <source>
        <dbReference type="Pfam" id="PF00326"/>
    </source>
</evidence>
<keyword evidence="1" id="KW-0378">Hydrolase</keyword>
<dbReference type="Proteomes" id="UP000316778">
    <property type="component" value="Unassembled WGS sequence"/>
</dbReference>
<feature type="domain" description="Peptidase S9 prolyl oligopeptidase catalytic" evidence="2">
    <location>
        <begin position="681"/>
        <end position="861"/>
    </location>
</feature>
<reference evidence="3 4" key="1">
    <citation type="journal article" date="2013" name="Stand. Genomic Sci.">
        <title>Genomic Encyclopedia of Type Strains, Phase I: The one thousand microbial genomes (KMG-I) project.</title>
        <authorList>
            <person name="Kyrpides N.C."/>
            <person name="Woyke T."/>
            <person name="Eisen J.A."/>
            <person name="Garrity G."/>
            <person name="Lilburn T.G."/>
            <person name="Beck B.J."/>
            <person name="Whitman W.B."/>
            <person name="Hugenholtz P."/>
            <person name="Klenk H.P."/>
        </authorList>
    </citation>
    <scope>NUCLEOTIDE SEQUENCE [LARGE SCALE GENOMIC DNA]</scope>
    <source>
        <strain evidence="3 4">DSM 13484</strain>
    </source>
</reference>
<keyword evidence="4" id="KW-1185">Reference proteome</keyword>
<dbReference type="PANTHER" id="PTHR42776">
    <property type="entry name" value="SERINE PEPTIDASE S9 FAMILY MEMBER"/>
    <property type="match status" value="1"/>
</dbReference>
<dbReference type="Pfam" id="PF00326">
    <property type="entry name" value="Peptidase_S9"/>
    <property type="match status" value="1"/>
</dbReference>
<keyword evidence="3" id="KW-0645">Protease</keyword>
<dbReference type="SUPFAM" id="SSF53474">
    <property type="entry name" value="alpha/beta-Hydrolases"/>
    <property type="match status" value="1"/>
</dbReference>
<dbReference type="GO" id="GO:0004177">
    <property type="term" value="F:aminopeptidase activity"/>
    <property type="evidence" value="ECO:0007669"/>
    <property type="project" value="UniProtKB-KW"/>
</dbReference>
<dbReference type="GO" id="GO:0006508">
    <property type="term" value="P:proteolysis"/>
    <property type="evidence" value="ECO:0007669"/>
    <property type="project" value="InterPro"/>
</dbReference>
<evidence type="ECO:0000313" key="4">
    <source>
        <dbReference type="Proteomes" id="UP000316778"/>
    </source>
</evidence>
<protein>
    <submittedName>
        <fullName evidence="3">Dipeptidyl aminopeptidase/acylaminoacyl peptidase</fullName>
    </submittedName>
</protein>
<sequence>MKQFFLFSFFTCYTICLFAQKPIIDTGVFDKWHTVQRDLKVSNNGKYVTYRIANRVIQSVDNRWKLELEGGRTALFTDDSRRAIVFQGGDSLCGYKLGGSGLAEFCITNVSGFEYFRKRQEDWLAYRLKGAEKKLVLRNIQTDKEEVFVGVENYKLNKEGTTLVFKREEATPHTVIQSLNWVDISGKHSGKPKVIGESESISDFRFDNTGKKLAFVEKYTYNKREMKSIWYYSAGMDTAVSLVDNNKMNALDSSWEVNDLSNFNIAGERLFFSIKERNHAKEVEGGVAMDIWSTTDAKLQPQQLLEKATGQLGYMAVVDIQNKHIIRLQNEGEEFRLISNKSNDDWGIVVYNEGDQRERYWNNLSRPLYHLVSVKTGERKQVRVPFYGISPGDKYLVGEDSHGNMFTYELATGVTYDVTGLLPLSVGDAGNSDPSWVPSDHRGLSFWGYWLEGDEAMLIYDRYDIWQLDPKGISAPVNLTNGYGRRNNVTFRFIDNEGTIYKRGDRLILAAFDNDNRHNGFYAAVIGNKREPDVLTMGPYIYYAWSAYILEGMRPAKARDAVNYVVWRCSAREAPNYFLTKDFKQFLPLSHVYPERAYNWLQSELVTFCTLDGRKEQGVLYKPESFDPHQKYPVIIHYYESKSDWLNQYIPPDFSDGGINISYFVSQGYLVFIPDIHYTIGEIGESAYSAIAGARNYLVGQPWTDSSHVGISGRSFGGYETNYVITRSNLFAAACADAGVVNNISQYGNYVFNSGMSLQEFCERGQNRMGASLWGKPDLYIKNSPIFQVDKVTTPVLVISNKLDAIVHFEQGVQLFTSLYRLGKRAWLLQYDEEQHSLHQRKNEMDLTIRITQFFDHYLKEKPAPEWMNTGVPAKLKGVDRGLQ</sequence>
<dbReference type="InterPro" id="IPR001375">
    <property type="entry name" value="Peptidase_S9_cat"/>
</dbReference>
<comment type="caution">
    <text evidence="3">The sequence shown here is derived from an EMBL/GenBank/DDBJ whole genome shotgun (WGS) entry which is preliminary data.</text>
</comment>
<dbReference type="PANTHER" id="PTHR42776:SF27">
    <property type="entry name" value="DIPEPTIDYL PEPTIDASE FAMILY MEMBER 6"/>
    <property type="match status" value="1"/>
</dbReference>
<organism evidence="3 4">
    <name type="scientific">Chitinophaga japonensis</name>
    <name type="common">Flexibacter japonensis</name>
    <dbReference type="NCBI Taxonomy" id="104662"/>
    <lineage>
        <taxon>Bacteria</taxon>
        <taxon>Pseudomonadati</taxon>
        <taxon>Bacteroidota</taxon>
        <taxon>Chitinophagia</taxon>
        <taxon>Chitinophagales</taxon>
        <taxon>Chitinophagaceae</taxon>
        <taxon>Chitinophaga</taxon>
    </lineage>
</organism>
<proteinExistence type="predicted"/>
<dbReference type="AlphaFoldDB" id="A0A562STE1"/>
<dbReference type="EMBL" id="VLLG01000005">
    <property type="protein sequence ID" value="TWI84368.1"/>
    <property type="molecule type" value="Genomic_DNA"/>
</dbReference>
<dbReference type="RefSeq" id="WP_145717967.1">
    <property type="nucleotide sequence ID" value="NZ_BAAAFY010000002.1"/>
</dbReference>
<evidence type="ECO:0000313" key="3">
    <source>
        <dbReference type="EMBL" id="TWI84368.1"/>
    </source>
</evidence>
<dbReference type="Gene3D" id="3.40.50.1820">
    <property type="entry name" value="alpha/beta hydrolase"/>
    <property type="match status" value="1"/>
</dbReference>
<gene>
    <name evidence="3" type="ORF">LX66_4735</name>
</gene>